<keyword evidence="3" id="KW-0808">Transferase</keyword>
<dbReference type="RefSeq" id="WP_109385989.1">
    <property type="nucleotide sequence ID" value="NZ_QETF01000001.1"/>
</dbReference>
<keyword evidence="4" id="KW-1185">Reference proteome</keyword>
<evidence type="ECO:0000313" key="4">
    <source>
        <dbReference type="Proteomes" id="UP000245293"/>
    </source>
</evidence>
<evidence type="ECO:0000259" key="2">
    <source>
        <dbReference type="Pfam" id="PF13403"/>
    </source>
</evidence>
<accession>A0A2V1PAB8</accession>
<reference evidence="4" key="1">
    <citation type="submission" date="2018-05" db="EMBL/GenBank/DDBJ databases">
        <authorList>
            <person name="Du Z."/>
            <person name="Wang X."/>
        </authorList>
    </citation>
    <scope>NUCLEOTIDE SEQUENCE [LARGE SCALE GENOMIC DNA]</scope>
    <source>
        <strain evidence="4">WDS4C29</strain>
    </source>
</reference>
<dbReference type="AlphaFoldDB" id="A0A2V1PAB8"/>
<sequence>MVAASELNYDTSANATQMAETIFGDGVTVVGASYSGSSYSSAIYSGGDSIAPGVTPGDTGVILSTGVASWFTNSWGSSNQSNARSYNSGGPNNDSDFNDIAGTSTYDASFLEVDFIPEGDTMTMQFVFASDEYPEYSNSVYNDMVGVWINGQHVPLSVTNTATAVGGVNQNENINLYNDNTGDAYNTEMDGFTVTMTLTIPVNPDVVNSIKIGIADVSDSSYDSSLLIAGDSIQTDLVAMDDAVTLQEGTTKTVDLLDNDLNATGGTLTITHINGIAVSAGDSVTLTTGQVVTLNADGTIDLQTDTDNDTISFTYEVAATDGGGNVLETDVGFVTAETIPCFVAGTLIETDKGPRAIETLEVGDMVLTEDQGPQPIRWIGQRTVPATGAMAPIAFRAGALGDHRALMLSPQHRILLRDAYAELMFDAPEVLVRAKDLVNDQTIRRIEGGSVTYLHLLFDRHQIIWAEGLPTESFLPGPHILSAMEGDIIAELTMLFPELSASSPAPGYGPAARPMLNTRETSVLLKRIA</sequence>
<dbReference type="Proteomes" id="UP000245293">
    <property type="component" value="Unassembled WGS sequence"/>
</dbReference>
<comment type="caution">
    <text evidence="3">The sequence shown here is derived from an EMBL/GenBank/DDBJ whole genome shotgun (WGS) entry which is preliminary data.</text>
</comment>
<gene>
    <name evidence="3" type="ORF">DFK10_00210</name>
</gene>
<dbReference type="SUPFAM" id="SSF51294">
    <property type="entry name" value="Hedgehog/intein (Hint) domain"/>
    <property type="match status" value="1"/>
</dbReference>
<proteinExistence type="predicted"/>
<dbReference type="GO" id="GO:0016740">
    <property type="term" value="F:transferase activity"/>
    <property type="evidence" value="ECO:0007669"/>
    <property type="project" value="UniProtKB-KW"/>
</dbReference>
<organism evidence="3 4">
    <name type="scientific">Salibaculum griseiflavum</name>
    <dbReference type="NCBI Taxonomy" id="1914409"/>
    <lineage>
        <taxon>Bacteria</taxon>
        <taxon>Pseudomonadati</taxon>
        <taxon>Pseudomonadota</taxon>
        <taxon>Alphaproteobacteria</taxon>
        <taxon>Rhodobacterales</taxon>
        <taxon>Roseobacteraceae</taxon>
        <taxon>Salibaculum</taxon>
    </lineage>
</organism>
<dbReference type="EMBL" id="QETF01000001">
    <property type="protein sequence ID" value="PWG18690.1"/>
    <property type="molecule type" value="Genomic_DNA"/>
</dbReference>
<name>A0A2V1PAB8_9RHOB</name>
<dbReference type="Gene3D" id="2.170.16.10">
    <property type="entry name" value="Hedgehog/Intein (Hint) domain"/>
    <property type="match status" value="1"/>
</dbReference>
<evidence type="ECO:0000313" key="3">
    <source>
        <dbReference type="EMBL" id="PWG18690.1"/>
    </source>
</evidence>
<feature type="domain" description="Hedgehog/Intein (Hint)" evidence="2">
    <location>
        <begin position="340"/>
        <end position="477"/>
    </location>
</feature>
<dbReference type="OrthoDB" id="6305173at2"/>
<dbReference type="Pfam" id="PF17963">
    <property type="entry name" value="Big_9"/>
    <property type="match status" value="1"/>
</dbReference>
<protein>
    <submittedName>
        <fullName evidence="3">2,3,4,5-tetrahydropyridine-2,6-carboxylate N-succinyltransferase</fullName>
    </submittedName>
</protein>
<dbReference type="InterPro" id="IPR049804">
    <property type="entry name" value="Choice_anch_L"/>
</dbReference>
<dbReference type="InterPro" id="IPR028992">
    <property type="entry name" value="Hedgehog/Intein_dom"/>
</dbReference>
<feature type="region of interest" description="Disordered" evidence="1">
    <location>
        <begin position="77"/>
        <end position="97"/>
    </location>
</feature>
<dbReference type="Pfam" id="PF13403">
    <property type="entry name" value="Hint_2"/>
    <property type="match status" value="1"/>
</dbReference>
<evidence type="ECO:0000256" key="1">
    <source>
        <dbReference type="SAM" id="MobiDB-lite"/>
    </source>
</evidence>
<dbReference type="InterPro" id="IPR036844">
    <property type="entry name" value="Hint_dom_sf"/>
</dbReference>
<dbReference type="NCBIfam" id="NF038133">
    <property type="entry name" value="choice_anch_L"/>
    <property type="match status" value="1"/>
</dbReference>